<feature type="domain" description="MacB-like periplasmic core" evidence="8">
    <location>
        <begin position="444"/>
        <end position="643"/>
    </location>
</feature>
<feature type="transmembrane region" description="Helical" evidence="6">
    <location>
        <begin position="682"/>
        <end position="703"/>
    </location>
</feature>
<proteinExistence type="predicted"/>
<dbReference type="InterPro" id="IPR050250">
    <property type="entry name" value="Macrolide_Exporter_MacB"/>
</dbReference>
<dbReference type="Proteomes" id="UP000198984">
    <property type="component" value="Unassembled WGS sequence"/>
</dbReference>
<feature type="transmembrane region" description="Helical" evidence="6">
    <location>
        <begin position="731"/>
        <end position="750"/>
    </location>
</feature>
<protein>
    <submittedName>
        <fullName evidence="9">ABC-type transport system, involved in lipoprotein release, permease component</fullName>
    </submittedName>
</protein>
<accession>A0A1H8G8S8</accession>
<dbReference type="Pfam" id="PF12704">
    <property type="entry name" value="MacB_PCD"/>
    <property type="match status" value="2"/>
</dbReference>
<dbReference type="AlphaFoldDB" id="A0A1H8G8S8"/>
<dbReference type="InterPro" id="IPR025857">
    <property type="entry name" value="MacB_PCD"/>
</dbReference>
<dbReference type="Pfam" id="PF02687">
    <property type="entry name" value="FtsX"/>
    <property type="match status" value="2"/>
</dbReference>
<comment type="subcellular location">
    <subcellularLocation>
        <location evidence="1">Cell membrane</location>
        <topology evidence="1">Multi-pass membrane protein</topology>
    </subcellularLocation>
</comment>
<reference evidence="9 10" key="1">
    <citation type="submission" date="2016-10" db="EMBL/GenBank/DDBJ databases">
        <authorList>
            <person name="de Groot N.N."/>
        </authorList>
    </citation>
    <scope>NUCLEOTIDE SEQUENCE [LARGE SCALE GENOMIC DNA]</scope>
    <source>
        <strain evidence="9 10">DSM 21039</strain>
    </source>
</reference>
<keyword evidence="5 6" id="KW-0472">Membrane</keyword>
<keyword evidence="9" id="KW-0449">Lipoprotein</keyword>
<feature type="transmembrane region" description="Helical" evidence="6">
    <location>
        <begin position="296"/>
        <end position="318"/>
    </location>
</feature>
<evidence type="ECO:0000259" key="7">
    <source>
        <dbReference type="Pfam" id="PF02687"/>
    </source>
</evidence>
<organism evidence="9 10">
    <name type="scientific">Chitinophaga rupis</name>
    <dbReference type="NCBI Taxonomy" id="573321"/>
    <lineage>
        <taxon>Bacteria</taxon>
        <taxon>Pseudomonadati</taxon>
        <taxon>Bacteroidota</taxon>
        <taxon>Chitinophagia</taxon>
        <taxon>Chitinophagales</taxon>
        <taxon>Chitinophagaceae</taxon>
        <taxon>Chitinophaga</taxon>
    </lineage>
</organism>
<gene>
    <name evidence="9" type="ORF">SAMN04488505_11064</name>
</gene>
<dbReference type="PANTHER" id="PTHR30572">
    <property type="entry name" value="MEMBRANE COMPONENT OF TRANSPORTER-RELATED"/>
    <property type="match status" value="1"/>
</dbReference>
<feature type="domain" description="MacB-like periplasmic core" evidence="8">
    <location>
        <begin position="20"/>
        <end position="248"/>
    </location>
</feature>
<evidence type="ECO:0000256" key="3">
    <source>
        <dbReference type="ARBA" id="ARBA00022692"/>
    </source>
</evidence>
<feature type="transmembrane region" description="Helical" evidence="6">
    <location>
        <begin position="385"/>
        <end position="412"/>
    </location>
</feature>
<evidence type="ECO:0000256" key="4">
    <source>
        <dbReference type="ARBA" id="ARBA00022989"/>
    </source>
</evidence>
<evidence type="ECO:0000256" key="6">
    <source>
        <dbReference type="SAM" id="Phobius"/>
    </source>
</evidence>
<feature type="domain" description="ABC3 transporter permease C-terminal" evidence="7">
    <location>
        <begin position="302"/>
        <end position="413"/>
    </location>
</feature>
<sequence>MIRNYFKVAWRNLIKDKQFTLLNLIGLSTGLACVLLIYLWVNDELHVDRFNEKDSQLYQVMKAAPNGDGTTAVWATAQGVLADELSKSFPEVEHAVAIRKEGETGILSVGEKHMKAAWRFVSNDFLNVFSYRLIEGSKDKVLADKYGVLISDKLALKVFNTTHNLTGKAFTWDAGGDFNGAYTISGVYEAPPSNATDQFDLAFNYRVYVDKEIGGVGDIYNWGNNSVHTYLILKKGTDVNAFNNKIRDFTRSKIKNIPGSEYWSKWEGSLFVRKYSDGYLHNNFENGKSIGGRIEYVRLFSIIAIFILVIACINFMNLSTAKASGRMKEVGIRKVIGAPRRMLLLQYMGESMLMSFLSLAIAVLITFLLLPVFKEITGKQLSLSFNAGFVLSLLGIAVITGIIAGSYPALYLSGFRPTAVLKGKLHTSASESIIRKGLVVFQFTISVILIIAVIVVYQQMKLIQTKNLGYNKDNIIRFANVGKLQDNIQTFLAEARNIPGVINASSMQGDLLGHSGHSGGGISWEGKDPNLGIEYFGVSGDLGYMEILGLKMATGRTFSDKFGADSSAVIFNEAAIARMGITDPVGKIVSLWGRKKQIIGVVKDFNFESLYKKVGPAFLEYSTRNKTILVKIKAGTEQQTLAKLEQLYQHFNEGLPFEYKFLDEDYQTMYASEQKVSVLSRYFAVITIIISCLGLFGLTAFTAQKRKKEIGIRKVVGASVNSITLMLTKDFLKLVMLAVLAAFPLAWWATNQWLQSFAYRVNVDAAVFLVSGAAIIMLTLVTVSLQAIKAALADPVKSLRSE</sequence>
<evidence type="ECO:0000259" key="8">
    <source>
        <dbReference type="Pfam" id="PF12704"/>
    </source>
</evidence>
<evidence type="ECO:0000256" key="1">
    <source>
        <dbReference type="ARBA" id="ARBA00004651"/>
    </source>
</evidence>
<dbReference type="EMBL" id="FOBB01000010">
    <property type="protein sequence ID" value="SEN40144.1"/>
    <property type="molecule type" value="Genomic_DNA"/>
</dbReference>
<dbReference type="OrthoDB" id="5933722at2"/>
<keyword evidence="3 6" id="KW-0812">Transmembrane</keyword>
<name>A0A1H8G8S8_9BACT</name>
<feature type="transmembrane region" description="Helical" evidence="6">
    <location>
        <begin position="351"/>
        <end position="373"/>
    </location>
</feature>
<feature type="domain" description="ABC3 transporter permease C-terminal" evidence="7">
    <location>
        <begin position="683"/>
        <end position="791"/>
    </location>
</feature>
<evidence type="ECO:0000256" key="5">
    <source>
        <dbReference type="ARBA" id="ARBA00023136"/>
    </source>
</evidence>
<keyword evidence="2" id="KW-1003">Cell membrane</keyword>
<dbReference type="RefSeq" id="WP_089919645.1">
    <property type="nucleotide sequence ID" value="NZ_FOBB01000010.1"/>
</dbReference>
<dbReference type="PROSITE" id="PS51257">
    <property type="entry name" value="PROKAR_LIPOPROTEIN"/>
    <property type="match status" value="1"/>
</dbReference>
<dbReference type="STRING" id="573321.SAMN04488505_11064"/>
<feature type="transmembrane region" description="Helical" evidence="6">
    <location>
        <begin position="433"/>
        <end position="457"/>
    </location>
</feature>
<keyword evidence="4 6" id="KW-1133">Transmembrane helix</keyword>
<evidence type="ECO:0000313" key="10">
    <source>
        <dbReference type="Proteomes" id="UP000198984"/>
    </source>
</evidence>
<dbReference type="GO" id="GO:0005886">
    <property type="term" value="C:plasma membrane"/>
    <property type="evidence" value="ECO:0007669"/>
    <property type="project" value="UniProtKB-SubCell"/>
</dbReference>
<keyword evidence="10" id="KW-1185">Reference proteome</keyword>
<evidence type="ECO:0000256" key="2">
    <source>
        <dbReference type="ARBA" id="ARBA00022475"/>
    </source>
</evidence>
<feature type="transmembrane region" description="Helical" evidence="6">
    <location>
        <begin position="765"/>
        <end position="788"/>
    </location>
</feature>
<feature type="transmembrane region" description="Helical" evidence="6">
    <location>
        <begin position="21"/>
        <end position="41"/>
    </location>
</feature>
<evidence type="ECO:0000313" key="9">
    <source>
        <dbReference type="EMBL" id="SEN40144.1"/>
    </source>
</evidence>
<dbReference type="PANTHER" id="PTHR30572:SF18">
    <property type="entry name" value="ABC-TYPE MACROLIDE FAMILY EXPORT SYSTEM PERMEASE COMPONENT 2"/>
    <property type="match status" value="1"/>
</dbReference>
<dbReference type="InterPro" id="IPR003838">
    <property type="entry name" value="ABC3_permease_C"/>
</dbReference>
<dbReference type="GO" id="GO:0022857">
    <property type="term" value="F:transmembrane transporter activity"/>
    <property type="evidence" value="ECO:0007669"/>
    <property type="project" value="TreeGrafter"/>
</dbReference>